<proteinExistence type="predicted"/>
<dbReference type="RefSeq" id="WP_238289804.1">
    <property type="nucleotide sequence ID" value="NZ_BPQS01000017.1"/>
</dbReference>
<dbReference type="Proteomes" id="UP001244297">
    <property type="component" value="Unassembled WGS sequence"/>
</dbReference>
<evidence type="ECO:0000313" key="2">
    <source>
        <dbReference type="EMBL" id="MDN3570167.1"/>
    </source>
</evidence>
<protein>
    <submittedName>
        <fullName evidence="2">Uncharacterized protein</fullName>
    </submittedName>
</protein>
<evidence type="ECO:0000256" key="1">
    <source>
        <dbReference type="SAM" id="MobiDB-lite"/>
    </source>
</evidence>
<reference evidence="3" key="1">
    <citation type="journal article" date="2019" name="Int. J. Syst. Evol. Microbiol.">
        <title>The Global Catalogue of Microorganisms (GCM) 10K type strain sequencing project: providing services to taxonomists for standard genome sequencing and annotation.</title>
        <authorList>
            <consortium name="The Broad Institute Genomics Platform"/>
            <consortium name="The Broad Institute Genome Sequencing Center for Infectious Disease"/>
            <person name="Wu L."/>
            <person name="Ma J."/>
        </authorList>
    </citation>
    <scope>NUCLEOTIDE SEQUENCE [LARGE SCALE GENOMIC DNA]</scope>
    <source>
        <strain evidence="3">CECT 7806</strain>
    </source>
</reference>
<sequence length="294" mass="33226">MASIYRWQRSRQPSKGRPSPTPAQQGGIDAALARLLDERNDDRDSFLEALFKFIAWLRWPTVPGDHPAAITACIVSYLTQDSTAQTLDELPPADLTLALRHIRVDVLRRICSFDALTLPIFDVWEWDGHPYSHLDLVSDVAWFLIAYEPTTDRARDTASLDKAFRVMQGNGFKYKWKMSKRTFTALWLKLGPAAPFHYIERYHPGLEFSIDPAQPGFAAAVDEIFAQPDELRLYIARCCGVIALLRQRLDPRSLQAVSFPNFPPGFAAEAISPPPLPKGAYVALKHSRFLHKPL</sequence>
<feature type="region of interest" description="Disordered" evidence="1">
    <location>
        <begin position="1"/>
        <end position="25"/>
    </location>
</feature>
<comment type="caution">
    <text evidence="2">The sequence shown here is derived from an EMBL/GenBank/DDBJ whole genome shotgun (WGS) entry which is preliminary data.</text>
</comment>
<keyword evidence="3" id="KW-1185">Reference proteome</keyword>
<organism evidence="2 3">
    <name type="scientific">Methylobacterium longum</name>
    <dbReference type="NCBI Taxonomy" id="767694"/>
    <lineage>
        <taxon>Bacteria</taxon>
        <taxon>Pseudomonadati</taxon>
        <taxon>Pseudomonadota</taxon>
        <taxon>Alphaproteobacteria</taxon>
        <taxon>Hyphomicrobiales</taxon>
        <taxon>Methylobacteriaceae</taxon>
        <taxon>Methylobacterium</taxon>
    </lineage>
</organism>
<gene>
    <name evidence="2" type="ORF">QWZ18_05950</name>
</gene>
<dbReference type="EMBL" id="JAUFPT010000016">
    <property type="protein sequence ID" value="MDN3570167.1"/>
    <property type="molecule type" value="Genomic_DNA"/>
</dbReference>
<accession>A0ABT8AJV8</accession>
<evidence type="ECO:0000313" key="3">
    <source>
        <dbReference type="Proteomes" id="UP001244297"/>
    </source>
</evidence>
<name>A0ABT8AJV8_9HYPH</name>